<protein>
    <recommendedName>
        <fullName evidence="9">Protein RER1</fullName>
    </recommendedName>
</protein>
<comment type="subcellular location">
    <subcellularLocation>
        <location evidence="1">Membrane</location>
        <topology evidence="1">Multi-pass membrane protein</topology>
    </subcellularLocation>
</comment>
<dbReference type="InterPro" id="IPR004932">
    <property type="entry name" value="Rer1"/>
</dbReference>
<feature type="transmembrane region" description="Helical" evidence="6">
    <location>
        <begin position="66"/>
        <end position="92"/>
    </location>
</feature>
<dbReference type="PANTHER" id="PTHR10743:SF0">
    <property type="entry name" value="PROTEIN RER1"/>
    <property type="match status" value="1"/>
</dbReference>
<dbReference type="Pfam" id="PF03248">
    <property type="entry name" value="Rer1"/>
    <property type="match status" value="1"/>
</dbReference>
<sequence>MSKLVDEYNFSEKLNNTETVKYCNEKASEFGEHLSNNSYIRYIVVRVQPYSNALENRVTPLRGFRWLLALSYLGLFLYNIIITQGFYLLAYFEGIYLLTLFNTHVPQFKPEAEVKDLESQTDVESAQLLTTEEGEVNTPAKPKLNEYKIWKRTMISTLICQLLTNVDFLNVPVFWPILVGYFSYVTLASVLKRVKCSALVNKIILAFFAITDFMLILGFFAIQVFFIYVLFTSASQGGVTIY</sequence>
<keyword evidence="8" id="KW-1185">Reference proteome</keyword>
<gene>
    <name evidence="7" type="ORF">CONCODRAFT_87718</name>
</gene>
<dbReference type="Proteomes" id="UP000070444">
    <property type="component" value="Unassembled WGS sequence"/>
</dbReference>
<evidence type="ECO:0000313" key="8">
    <source>
        <dbReference type="Proteomes" id="UP000070444"/>
    </source>
</evidence>
<evidence type="ECO:0000313" key="7">
    <source>
        <dbReference type="EMBL" id="KXN65786.1"/>
    </source>
</evidence>
<dbReference type="OrthoDB" id="448250at2759"/>
<dbReference type="PANTHER" id="PTHR10743">
    <property type="entry name" value="PROTEIN RER1"/>
    <property type="match status" value="1"/>
</dbReference>
<dbReference type="AlphaFoldDB" id="A0A137NSU0"/>
<evidence type="ECO:0000256" key="2">
    <source>
        <dbReference type="ARBA" id="ARBA00006070"/>
    </source>
</evidence>
<evidence type="ECO:0000256" key="5">
    <source>
        <dbReference type="ARBA" id="ARBA00023136"/>
    </source>
</evidence>
<dbReference type="EMBL" id="KQ964817">
    <property type="protein sequence ID" value="KXN65786.1"/>
    <property type="molecule type" value="Genomic_DNA"/>
</dbReference>
<keyword evidence="4 6" id="KW-1133">Transmembrane helix</keyword>
<dbReference type="GO" id="GO:0005783">
    <property type="term" value="C:endoplasmic reticulum"/>
    <property type="evidence" value="ECO:0007669"/>
    <property type="project" value="GOC"/>
</dbReference>
<dbReference type="GO" id="GO:0006890">
    <property type="term" value="P:retrograde vesicle-mediated transport, Golgi to endoplasmic reticulum"/>
    <property type="evidence" value="ECO:0007669"/>
    <property type="project" value="TreeGrafter"/>
</dbReference>
<dbReference type="GO" id="GO:0000139">
    <property type="term" value="C:Golgi membrane"/>
    <property type="evidence" value="ECO:0007669"/>
    <property type="project" value="TreeGrafter"/>
</dbReference>
<evidence type="ECO:0000256" key="1">
    <source>
        <dbReference type="ARBA" id="ARBA00004141"/>
    </source>
</evidence>
<evidence type="ECO:0000256" key="3">
    <source>
        <dbReference type="ARBA" id="ARBA00022692"/>
    </source>
</evidence>
<feature type="transmembrane region" description="Helical" evidence="6">
    <location>
        <begin position="203"/>
        <end position="231"/>
    </location>
</feature>
<keyword evidence="5 6" id="KW-0472">Membrane</keyword>
<evidence type="ECO:0008006" key="9">
    <source>
        <dbReference type="Google" id="ProtNLM"/>
    </source>
</evidence>
<evidence type="ECO:0000256" key="6">
    <source>
        <dbReference type="SAM" id="Phobius"/>
    </source>
</evidence>
<dbReference type="GO" id="GO:0006621">
    <property type="term" value="P:protein retention in ER lumen"/>
    <property type="evidence" value="ECO:0007669"/>
    <property type="project" value="TreeGrafter"/>
</dbReference>
<organism evidence="7 8">
    <name type="scientific">Conidiobolus coronatus (strain ATCC 28846 / CBS 209.66 / NRRL 28638)</name>
    <name type="common">Delacroixia coronata</name>
    <dbReference type="NCBI Taxonomy" id="796925"/>
    <lineage>
        <taxon>Eukaryota</taxon>
        <taxon>Fungi</taxon>
        <taxon>Fungi incertae sedis</taxon>
        <taxon>Zoopagomycota</taxon>
        <taxon>Entomophthoromycotina</taxon>
        <taxon>Entomophthoromycetes</taxon>
        <taxon>Entomophthorales</taxon>
        <taxon>Ancylistaceae</taxon>
        <taxon>Conidiobolus</taxon>
    </lineage>
</organism>
<dbReference type="STRING" id="796925.A0A137NSU0"/>
<name>A0A137NSU0_CONC2</name>
<keyword evidence="3 6" id="KW-0812">Transmembrane</keyword>
<accession>A0A137NSU0</accession>
<proteinExistence type="inferred from homology"/>
<evidence type="ECO:0000256" key="4">
    <source>
        <dbReference type="ARBA" id="ARBA00022989"/>
    </source>
</evidence>
<reference evidence="7 8" key="1">
    <citation type="journal article" date="2015" name="Genome Biol. Evol.">
        <title>Phylogenomic analyses indicate that early fungi evolved digesting cell walls of algal ancestors of land plants.</title>
        <authorList>
            <person name="Chang Y."/>
            <person name="Wang S."/>
            <person name="Sekimoto S."/>
            <person name="Aerts A.L."/>
            <person name="Choi C."/>
            <person name="Clum A."/>
            <person name="LaButti K.M."/>
            <person name="Lindquist E.A."/>
            <person name="Yee Ngan C."/>
            <person name="Ohm R.A."/>
            <person name="Salamov A.A."/>
            <person name="Grigoriev I.V."/>
            <person name="Spatafora J.W."/>
            <person name="Berbee M.L."/>
        </authorList>
    </citation>
    <scope>NUCLEOTIDE SEQUENCE [LARGE SCALE GENOMIC DNA]</scope>
    <source>
        <strain evidence="7 8">NRRL 28638</strain>
    </source>
</reference>
<feature type="transmembrane region" description="Helical" evidence="6">
    <location>
        <begin position="173"/>
        <end position="191"/>
    </location>
</feature>
<comment type="similarity">
    <text evidence="2">Belongs to the RER1 family.</text>
</comment>